<dbReference type="Gene3D" id="3.40.190.10">
    <property type="entry name" value="Periplasmic binding protein-like II"/>
    <property type="match status" value="1"/>
</dbReference>
<evidence type="ECO:0000313" key="3">
    <source>
        <dbReference type="Proteomes" id="UP001243009"/>
    </source>
</evidence>
<dbReference type="InterPro" id="IPR005064">
    <property type="entry name" value="BUG"/>
</dbReference>
<dbReference type="Pfam" id="PF03401">
    <property type="entry name" value="TctC"/>
    <property type="match status" value="1"/>
</dbReference>
<accession>A0ABT9ED22</accession>
<dbReference type="RefSeq" id="WP_305108966.1">
    <property type="nucleotide sequence ID" value="NZ_JAUTWS010000169.1"/>
</dbReference>
<dbReference type="CDD" id="cd07012">
    <property type="entry name" value="PBP2_Bug_TTT"/>
    <property type="match status" value="1"/>
</dbReference>
<reference evidence="2 3" key="1">
    <citation type="submission" date="2023-08" db="EMBL/GenBank/DDBJ databases">
        <title>The draft genome sequence of Paracraurococcus sp. LOR1-02.</title>
        <authorList>
            <person name="Kingkaew E."/>
            <person name="Tanasupawat S."/>
        </authorList>
    </citation>
    <scope>NUCLEOTIDE SEQUENCE [LARGE SCALE GENOMIC DNA]</scope>
    <source>
        <strain evidence="2 3">LOR1-02</strain>
    </source>
</reference>
<gene>
    <name evidence="2" type="ORF">Q7A36_37855</name>
</gene>
<sequence>MPFGPGGAPDILARIMARHFPAHARGQQLIVENRSGAGGTIGAAHVAQSRPDGLTLLMAEQGSAALAHELYQDLPYDPRRSFTPVIWLVDLPMVLVVRPGLGARDVPALLEQARRQPGSLSYASVGVGHMGHLAMELLQRRAGGGIQLLHVIYRSGGDIMAALVKGEVDMTVASYSSAQAFLQSGALRPIAVTTAAPLAELPSVPLLSETMPGLTATLWYGLLGPAGMSRDLVTEINAVFNAVLATPELRETVRQQQASDPVGGPSERFAEHLRREVAQWTPVVRAAGGRVQ</sequence>
<proteinExistence type="inferred from homology"/>
<keyword evidence="3" id="KW-1185">Reference proteome</keyword>
<organism evidence="2 3">
    <name type="scientific">Paracraurococcus lichenis</name>
    <dbReference type="NCBI Taxonomy" id="3064888"/>
    <lineage>
        <taxon>Bacteria</taxon>
        <taxon>Pseudomonadati</taxon>
        <taxon>Pseudomonadota</taxon>
        <taxon>Alphaproteobacteria</taxon>
        <taxon>Acetobacterales</taxon>
        <taxon>Roseomonadaceae</taxon>
        <taxon>Paracraurococcus</taxon>
    </lineage>
</organism>
<dbReference type="EMBL" id="JAUTWS010000169">
    <property type="protein sequence ID" value="MDO9714126.1"/>
    <property type="molecule type" value="Genomic_DNA"/>
</dbReference>
<dbReference type="Gene3D" id="3.40.190.150">
    <property type="entry name" value="Bordetella uptake gene, domain 1"/>
    <property type="match status" value="1"/>
</dbReference>
<name>A0ABT9ED22_9PROT</name>
<dbReference type="PANTHER" id="PTHR42928">
    <property type="entry name" value="TRICARBOXYLATE-BINDING PROTEIN"/>
    <property type="match status" value="1"/>
</dbReference>
<dbReference type="SUPFAM" id="SSF53850">
    <property type="entry name" value="Periplasmic binding protein-like II"/>
    <property type="match status" value="1"/>
</dbReference>
<dbReference type="Proteomes" id="UP001243009">
    <property type="component" value="Unassembled WGS sequence"/>
</dbReference>
<comment type="caution">
    <text evidence="2">The sequence shown here is derived from an EMBL/GenBank/DDBJ whole genome shotgun (WGS) entry which is preliminary data.</text>
</comment>
<protein>
    <submittedName>
        <fullName evidence="2">Tripartite tricarboxylate transporter substrate binding protein</fullName>
    </submittedName>
</protein>
<dbReference type="PANTHER" id="PTHR42928:SF5">
    <property type="entry name" value="BLR1237 PROTEIN"/>
    <property type="match status" value="1"/>
</dbReference>
<evidence type="ECO:0000313" key="2">
    <source>
        <dbReference type="EMBL" id="MDO9714126.1"/>
    </source>
</evidence>
<comment type="similarity">
    <text evidence="1">Belongs to the UPF0065 (bug) family.</text>
</comment>
<dbReference type="PIRSF" id="PIRSF017082">
    <property type="entry name" value="YflP"/>
    <property type="match status" value="1"/>
</dbReference>
<evidence type="ECO:0000256" key="1">
    <source>
        <dbReference type="ARBA" id="ARBA00006987"/>
    </source>
</evidence>
<dbReference type="InterPro" id="IPR042100">
    <property type="entry name" value="Bug_dom1"/>
</dbReference>